<comment type="caution">
    <text evidence="2">The sequence shown here is derived from an EMBL/GenBank/DDBJ whole genome shotgun (WGS) entry which is preliminary data.</text>
</comment>
<sequence length="280" mass="28946">MSVMTDIKNTVDATPFFAAVGATDLAVEKVREARVRAEKVRVELSADLAPAKVQARATTLVDGVKEIPAVVLNETMVVGGKVAEGYDELAVRGKNLVNRIRNQKSTKDLVAQAETSVAQAKGAVTSARNAAADIERSAKATLTTTRKEAVKLAEVVTGSVVEGLETVEAEVTESAKRTRTAAKRTSTTTKNASKKAVSSAKAATTSARKTAVAAEKATEKAAEKVGDVPATKPVAKRTPAKRTVKVSTKPAAKRTSAPAAKPAAKTADKPAASASVTVTA</sequence>
<feature type="compositionally biased region" description="Low complexity" evidence="1">
    <location>
        <begin position="183"/>
        <end position="215"/>
    </location>
</feature>
<gene>
    <name evidence="2" type="ORF">GCM10023153_29800</name>
</gene>
<accession>A0ABP8K769</accession>
<name>A0ABP8K769_9MICO</name>
<evidence type="ECO:0000313" key="3">
    <source>
        <dbReference type="Proteomes" id="UP001500390"/>
    </source>
</evidence>
<dbReference type="EMBL" id="BAABFX010000042">
    <property type="protein sequence ID" value="GAA4401454.1"/>
    <property type="molecule type" value="Genomic_DNA"/>
</dbReference>
<feature type="compositionally biased region" description="Basic residues" evidence="1">
    <location>
        <begin position="234"/>
        <end position="244"/>
    </location>
</feature>
<feature type="compositionally biased region" description="Basic and acidic residues" evidence="1">
    <location>
        <begin position="216"/>
        <end position="226"/>
    </location>
</feature>
<reference evidence="3" key="1">
    <citation type="journal article" date="2019" name="Int. J. Syst. Evol. Microbiol.">
        <title>The Global Catalogue of Microorganisms (GCM) 10K type strain sequencing project: providing services to taxonomists for standard genome sequencing and annotation.</title>
        <authorList>
            <consortium name="The Broad Institute Genomics Platform"/>
            <consortium name="The Broad Institute Genome Sequencing Center for Infectious Disease"/>
            <person name="Wu L."/>
            <person name="Ma J."/>
        </authorList>
    </citation>
    <scope>NUCLEOTIDE SEQUENCE [LARGE SCALE GENOMIC DNA]</scope>
    <source>
        <strain evidence="3">JCM 17738</strain>
    </source>
</reference>
<organism evidence="2 3">
    <name type="scientific">Ornithinibacter aureus</name>
    <dbReference type="NCBI Taxonomy" id="622664"/>
    <lineage>
        <taxon>Bacteria</taxon>
        <taxon>Bacillati</taxon>
        <taxon>Actinomycetota</taxon>
        <taxon>Actinomycetes</taxon>
        <taxon>Micrococcales</taxon>
        <taxon>Intrasporangiaceae</taxon>
        <taxon>Ornithinibacter</taxon>
    </lineage>
</organism>
<keyword evidence="3" id="KW-1185">Reference proteome</keyword>
<protein>
    <recommendedName>
        <fullName evidence="4">Heparin binding hemagglutinin HbhA</fullName>
    </recommendedName>
</protein>
<evidence type="ECO:0000256" key="1">
    <source>
        <dbReference type="SAM" id="MobiDB-lite"/>
    </source>
</evidence>
<feature type="compositionally biased region" description="Low complexity" evidence="1">
    <location>
        <begin position="248"/>
        <end position="280"/>
    </location>
</feature>
<dbReference type="RefSeq" id="WP_211675575.1">
    <property type="nucleotide sequence ID" value="NZ_BAABFX010000042.1"/>
</dbReference>
<evidence type="ECO:0008006" key="4">
    <source>
        <dbReference type="Google" id="ProtNLM"/>
    </source>
</evidence>
<feature type="region of interest" description="Disordered" evidence="1">
    <location>
        <begin position="175"/>
        <end position="280"/>
    </location>
</feature>
<proteinExistence type="predicted"/>
<evidence type="ECO:0000313" key="2">
    <source>
        <dbReference type="EMBL" id="GAA4401454.1"/>
    </source>
</evidence>
<dbReference type="Proteomes" id="UP001500390">
    <property type="component" value="Unassembled WGS sequence"/>
</dbReference>